<sequence>MACNKQLEAMENIFISFQNHLLSLTSELRYIQDESLALHVKLKNRKDLSHYFASYLKRITISDDVKRVIEQGPLRVDASQFNNTSPLILSEIARLSMEATQPLLASLVAELDSEESSGFASLLPTEPHSVSNQTDTSSLTTNHIEHIYPAGSSDSFPDTPTKPTTSSSVHYNPSLHSLPFSGEDFPFLDPMESSIITDFDSRPSTLPPPFASRTDPFLHQDPIISSETTQIPPELVLVLSSCITYCAHLHKLQHAIDNASSDNLRLFPSARDALLILTKHANIAMTHCKEYLVNAIRIIRSSERQTHTRVMKEILLRSKGMFVFLEHNNPDVADDIKSQYIEASSKNMHRQCKGYIEMLTKGVEEVCSSKDLLGEKERGVPKRHSSTSFVRFRDTRAIPSKQAFALVDYSTDQASASAPARPTMTPVSISPFELSGRDYVLSPSFTPIPAAFAKQSKTTRWTLEEAFVSCHSPLCSLAVQETVFGLYFFSTAQTIRPTMEALITLYRSAFVPLINTSHDLLALLIIARHLSSMRLTLHQQGTIVLDEYVSELEMQIWPRFRQIVEQHSKSMMKLTMELTDRTSVKKVISRISNKGKEKLDPEAVHFSTQRCAHLVKGIWTLCRTLPSNHFAIAETKVLIDSLLSFYSLVSKECEPAQRTTFLAVNTDFVLNAWMEEGMSAEDLALEVDMKREWRDRFSGVRRAALAAQYE</sequence>
<dbReference type="PANTHER" id="PTHR14190">
    <property type="entry name" value="SUPPRESSOR OF ACTIN MUTATIONS 2/VACUOLAR PROTEIN SORTING 52"/>
    <property type="match status" value="1"/>
</dbReference>
<proteinExistence type="inferred from homology"/>
<name>A0ABQ9Y075_9EUKA</name>
<feature type="compositionally biased region" description="Low complexity" evidence="6">
    <location>
        <begin position="152"/>
        <end position="168"/>
    </location>
</feature>
<dbReference type="InterPro" id="IPR048319">
    <property type="entry name" value="Vps52_CC"/>
</dbReference>
<evidence type="ECO:0000256" key="1">
    <source>
        <dbReference type="ARBA" id="ARBA00004601"/>
    </source>
</evidence>
<comment type="caution">
    <text evidence="9">The sequence shown here is derived from an EMBL/GenBank/DDBJ whole genome shotgun (WGS) entry which is preliminary data.</text>
</comment>
<feature type="domain" description="Vps52 coiled-coil" evidence="7">
    <location>
        <begin position="2"/>
        <end position="75"/>
    </location>
</feature>
<dbReference type="InterPro" id="IPR048361">
    <property type="entry name" value="Vps52_C"/>
</dbReference>
<dbReference type="PANTHER" id="PTHR14190:SF7">
    <property type="entry name" value="VACUOLAR PROTEIN SORTING-ASSOCIATED PROTEIN 52 HOMOLOG"/>
    <property type="match status" value="1"/>
</dbReference>
<feature type="compositionally biased region" description="Polar residues" evidence="6">
    <location>
        <begin position="128"/>
        <end position="137"/>
    </location>
</feature>
<evidence type="ECO:0000256" key="2">
    <source>
        <dbReference type="ARBA" id="ARBA00008180"/>
    </source>
</evidence>
<keyword evidence="4" id="KW-0653">Protein transport</keyword>
<organism evidence="9 10">
    <name type="scientific">Blattamonas nauphoetae</name>
    <dbReference type="NCBI Taxonomy" id="2049346"/>
    <lineage>
        <taxon>Eukaryota</taxon>
        <taxon>Metamonada</taxon>
        <taxon>Preaxostyla</taxon>
        <taxon>Oxymonadida</taxon>
        <taxon>Blattamonas</taxon>
    </lineage>
</organism>
<evidence type="ECO:0000256" key="4">
    <source>
        <dbReference type="ARBA" id="ARBA00022927"/>
    </source>
</evidence>
<feature type="region of interest" description="Disordered" evidence="6">
    <location>
        <begin position="148"/>
        <end position="170"/>
    </location>
</feature>
<evidence type="ECO:0000313" key="10">
    <source>
        <dbReference type="Proteomes" id="UP001281761"/>
    </source>
</evidence>
<evidence type="ECO:0000256" key="6">
    <source>
        <dbReference type="SAM" id="MobiDB-lite"/>
    </source>
</evidence>
<evidence type="ECO:0000259" key="8">
    <source>
        <dbReference type="Pfam" id="PF20655"/>
    </source>
</evidence>
<dbReference type="InterPro" id="IPR007258">
    <property type="entry name" value="Vps52"/>
</dbReference>
<feature type="region of interest" description="Disordered" evidence="6">
    <location>
        <begin position="118"/>
        <end position="137"/>
    </location>
</feature>
<keyword evidence="5" id="KW-0333">Golgi apparatus</keyword>
<dbReference type="Proteomes" id="UP001281761">
    <property type="component" value="Unassembled WGS sequence"/>
</dbReference>
<reference evidence="9 10" key="1">
    <citation type="journal article" date="2022" name="bioRxiv">
        <title>Genomics of Preaxostyla Flagellates Illuminates Evolutionary Transitions and the Path Towards Mitochondrial Loss.</title>
        <authorList>
            <person name="Novak L.V.F."/>
            <person name="Treitli S.C."/>
            <person name="Pyrih J."/>
            <person name="Halakuc P."/>
            <person name="Pipaliya S.V."/>
            <person name="Vacek V."/>
            <person name="Brzon O."/>
            <person name="Soukal P."/>
            <person name="Eme L."/>
            <person name="Dacks J.B."/>
            <person name="Karnkowska A."/>
            <person name="Elias M."/>
            <person name="Hampl V."/>
        </authorList>
    </citation>
    <scope>NUCLEOTIDE SEQUENCE [LARGE SCALE GENOMIC DNA]</scope>
    <source>
        <strain evidence="9">NAU3</strain>
        <tissue evidence="9">Gut</tissue>
    </source>
</reference>
<evidence type="ECO:0000256" key="3">
    <source>
        <dbReference type="ARBA" id="ARBA00022448"/>
    </source>
</evidence>
<keyword evidence="3" id="KW-0813">Transport</keyword>
<comment type="similarity">
    <text evidence="2">Belongs to the VPS52 family.</text>
</comment>
<dbReference type="EMBL" id="JARBJD010000049">
    <property type="protein sequence ID" value="KAK2957109.1"/>
    <property type="molecule type" value="Genomic_DNA"/>
</dbReference>
<dbReference type="Pfam" id="PF04129">
    <property type="entry name" value="Vps52_CC"/>
    <property type="match status" value="1"/>
</dbReference>
<evidence type="ECO:0000256" key="5">
    <source>
        <dbReference type="ARBA" id="ARBA00023034"/>
    </source>
</evidence>
<feature type="domain" description="Vps52 C-terminal" evidence="8">
    <location>
        <begin position="432"/>
        <end position="678"/>
    </location>
</feature>
<evidence type="ECO:0000259" key="7">
    <source>
        <dbReference type="Pfam" id="PF04129"/>
    </source>
</evidence>
<protein>
    <submittedName>
        <fullName evidence="9">Vps52</fullName>
    </submittedName>
</protein>
<dbReference type="Pfam" id="PF20655">
    <property type="entry name" value="Vps52_C"/>
    <property type="match status" value="1"/>
</dbReference>
<keyword evidence="10" id="KW-1185">Reference proteome</keyword>
<evidence type="ECO:0000313" key="9">
    <source>
        <dbReference type="EMBL" id="KAK2957109.1"/>
    </source>
</evidence>
<accession>A0ABQ9Y075</accession>
<comment type="subcellular location">
    <subcellularLocation>
        <location evidence="1">Golgi apparatus</location>
        <location evidence="1">trans-Golgi network</location>
    </subcellularLocation>
</comment>
<gene>
    <name evidence="9" type="ORF">BLNAU_7939</name>
</gene>